<keyword evidence="11" id="KW-1185">Reference proteome</keyword>
<evidence type="ECO:0000256" key="7">
    <source>
        <dbReference type="ARBA" id="ARBA00023136"/>
    </source>
</evidence>
<evidence type="ECO:0008006" key="12">
    <source>
        <dbReference type="Google" id="ProtNLM"/>
    </source>
</evidence>
<protein>
    <recommendedName>
        <fullName evidence="12">PIG-F-domain-containing protein</fullName>
    </recommendedName>
</protein>
<proteinExistence type="predicted"/>
<feature type="transmembrane region" description="Helical" evidence="9">
    <location>
        <begin position="156"/>
        <end position="173"/>
    </location>
</feature>
<feature type="compositionally biased region" description="Low complexity" evidence="8">
    <location>
        <begin position="75"/>
        <end position="93"/>
    </location>
</feature>
<dbReference type="STRING" id="692275.N1QM80"/>
<dbReference type="GO" id="GO:0005789">
    <property type="term" value="C:endoplasmic reticulum membrane"/>
    <property type="evidence" value="ECO:0007669"/>
    <property type="project" value="UniProtKB-SubCell"/>
</dbReference>
<dbReference type="Pfam" id="PF06699">
    <property type="entry name" value="PIG-F"/>
    <property type="match status" value="1"/>
</dbReference>
<dbReference type="UniPathway" id="UPA00196"/>
<gene>
    <name evidence="10" type="ORF">SEPMUDRAFT_146110</name>
</gene>
<dbReference type="InterPro" id="IPR009580">
    <property type="entry name" value="GPI_biosynthesis_protein_Pig-F"/>
</dbReference>
<feature type="transmembrane region" description="Helical" evidence="9">
    <location>
        <begin position="22"/>
        <end position="45"/>
    </location>
</feature>
<evidence type="ECO:0000256" key="9">
    <source>
        <dbReference type="SAM" id="Phobius"/>
    </source>
</evidence>
<dbReference type="Proteomes" id="UP000016931">
    <property type="component" value="Unassembled WGS sequence"/>
</dbReference>
<reference evidence="10 11" key="1">
    <citation type="journal article" date="2012" name="PLoS Pathog.">
        <title>Diverse lifestyles and strategies of plant pathogenesis encoded in the genomes of eighteen Dothideomycetes fungi.</title>
        <authorList>
            <person name="Ohm R.A."/>
            <person name="Feau N."/>
            <person name="Henrissat B."/>
            <person name="Schoch C.L."/>
            <person name="Horwitz B.A."/>
            <person name="Barry K.W."/>
            <person name="Condon B.J."/>
            <person name="Copeland A.C."/>
            <person name="Dhillon B."/>
            <person name="Glaser F."/>
            <person name="Hesse C.N."/>
            <person name="Kosti I."/>
            <person name="LaButti K."/>
            <person name="Lindquist E.A."/>
            <person name="Lucas S."/>
            <person name="Salamov A.A."/>
            <person name="Bradshaw R.E."/>
            <person name="Ciuffetti L."/>
            <person name="Hamelin R.C."/>
            <person name="Kema G.H.J."/>
            <person name="Lawrence C."/>
            <person name="Scott J.A."/>
            <person name="Spatafora J.W."/>
            <person name="Turgeon B.G."/>
            <person name="de Wit P.J.G.M."/>
            <person name="Zhong S."/>
            <person name="Goodwin S.B."/>
            <person name="Grigoriev I.V."/>
        </authorList>
    </citation>
    <scope>NUCLEOTIDE SEQUENCE [LARGE SCALE GENOMIC DNA]</scope>
    <source>
        <strain evidence="10 11">SO2202</strain>
    </source>
</reference>
<keyword evidence="7 9" id="KW-0472">Membrane</keyword>
<evidence type="ECO:0000256" key="5">
    <source>
        <dbReference type="ARBA" id="ARBA00022824"/>
    </source>
</evidence>
<feature type="transmembrane region" description="Helical" evidence="9">
    <location>
        <begin position="225"/>
        <end position="246"/>
    </location>
</feature>
<dbReference type="OMA" id="WQRWPVT"/>
<feature type="transmembrane region" description="Helical" evidence="9">
    <location>
        <begin position="194"/>
        <end position="213"/>
    </location>
</feature>
<dbReference type="eggNOG" id="KOG3144">
    <property type="taxonomic scope" value="Eukaryota"/>
</dbReference>
<sequence length="254" mass="26908">MASPPLPAGKVVEVLDTSTSRVYAHLHTLLLLAIVPVSWSSLVAAPVSTLLHLAPTTLVLQALYCAVCLPQTGQPTTSTTTTTATATTTTTTTPSPPHSKPKPPRPNKSGHNKTARAVTATALLSLVLTFFLAAPLLCIIALLFGAPLVSHQPHTALLAVHLALLTTPHLFYVHGLDATAWLRLASLQQPYDEVYGLSLGACAGAWLGAIPIPLDWDREWQKWPVTIVCGMYAGAVVGKLAGGYLLKGFKMKML</sequence>
<keyword evidence="4 9" id="KW-0812">Transmembrane</keyword>
<feature type="compositionally biased region" description="Basic residues" evidence="8">
    <location>
        <begin position="99"/>
        <end position="113"/>
    </location>
</feature>
<dbReference type="GeneID" id="27900596"/>
<keyword evidence="6 9" id="KW-1133">Transmembrane helix</keyword>
<evidence type="ECO:0000313" key="11">
    <source>
        <dbReference type="Proteomes" id="UP000016931"/>
    </source>
</evidence>
<feature type="transmembrane region" description="Helical" evidence="9">
    <location>
        <begin position="117"/>
        <end position="144"/>
    </location>
</feature>
<dbReference type="RefSeq" id="XP_016765114.1">
    <property type="nucleotide sequence ID" value="XM_016903459.1"/>
</dbReference>
<evidence type="ECO:0000256" key="8">
    <source>
        <dbReference type="SAM" id="MobiDB-lite"/>
    </source>
</evidence>
<evidence type="ECO:0000256" key="1">
    <source>
        <dbReference type="ARBA" id="ARBA00004477"/>
    </source>
</evidence>
<evidence type="ECO:0000256" key="3">
    <source>
        <dbReference type="ARBA" id="ARBA00022502"/>
    </source>
</evidence>
<comment type="subcellular location">
    <subcellularLocation>
        <location evidence="1">Endoplasmic reticulum membrane</location>
        <topology evidence="1">Multi-pass membrane protein</topology>
    </subcellularLocation>
</comment>
<organism evidence="10 11">
    <name type="scientific">Sphaerulina musiva (strain SO2202)</name>
    <name type="common">Poplar stem canker fungus</name>
    <name type="synonym">Septoria musiva</name>
    <dbReference type="NCBI Taxonomy" id="692275"/>
    <lineage>
        <taxon>Eukaryota</taxon>
        <taxon>Fungi</taxon>
        <taxon>Dikarya</taxon>
        <taxon>Ascomycota</taxon>
        <taxon>Pezizomycotina</taxon>
        <taxon>Dothideomycetes</taxon>
        <taxon>Dothideomycetidae</taxon>
        <taxon>Mycosphaerellales</taxon>
        <taxon>Mycosphaerellaceae</taxon>
        <taxon>Sphaerulina</taxon>
    </lineage>
</organism>
<name>N1QM80_SPHMS</name>
<dbReference type="AlphaFoldDB" id="N1QM80"/>
<dbReference type="OrthoDB" id="17366at2759"/>
<keyword evidence="5" id="KW-0256">Endoplasmic reticulum</keyword>
<feature type="region of interest" description="Disordered" evidence="8">
    <location>
        <begin position="74"/>
        <end position="113"/>
    </location>
</feature>
<dbReference type="HOGENOM" id="CLU_069429_1_0_1"/>
<comment type="pathway">
    <text evidence="2">Glycolipid biosynthesis; glycosylphosphatidylinositol-anchor biosynthesis.</text>
</comment>
<accession>N1QM80</accession>
<dbReference type="GO" id="GO:0006506">
    <property type="term" value="P:GPI anchor biosynthetic process"/>
    <property type="evidence" value="ECO:0007669"/>
    <property type="project" value="UniProtKB-UniPathway"/>
</dbReference>
<evidence type="ECO:0000256" key="4">
    <source>
        <dbReference type="ARBA" id="ARBA00022692"/>
    </source>
</evidence>
<keyword evidence="3" id="KW-0337">GPI-anchor biosynthesis</keyword>
<evidence type="ECO:0000256" key="6">
    <source>
        <dbReference type="ARBA" id="ARBA00022989"/>
    </source>
</evidence>
<dbReference type="EMBL" id="KB456260">
    <property type="protein sequence ID" value="EMF16993.1"/>
    <property type="molecule type" value="Genomic_DNA"/>
</dbReference>
<evidence type="ECO:0000313" key="10">
    <source>
        <dbReference type="EMBL" id="EMF16993.1"/>
    </source>
</evidence>
<evidence type="ECO:0000256" key="2">
    <source>
        <dbReference type="ARBA" id="ARBA00004687"/>
    </source>
</evidence>